<organism evidence="7">
    <name type="scientific">Nakamurella sp. A5-74</name>
    <dbReference type="NCBI Taxonomy" id="3158264"/>
    <lineage>
        <taxon>Bacteria</taxon>
        <taxon>Bacillati</taxon>
        <taxon>Actinomycetota</taxon>
        <taxon>Actinomycetes</taxon>
        <taxon>Nakamurellales</taxon>
        <taxon>Nakamurellaceae</taxon>
        <taxon>Nakamurella</taxon>
    </lineage>
</organism>
<proteinExistence type="predicted"/>
<reference evidence="7" key="1">
    <citation type="submission" date="2024-05" db="EMBL/GenBank/DDBJ databases">
        <authorList>
            <person name="Cai S.Y."/>
            <person name="Jin L.M."/>
            <person name="Li H.R."/>
        </authorList>
    </citation>
    <scope>NUCLEOTIDE SEQUENCE</scope>
    <source>
        <strain evidence="7">A5-74</strain>
    </source>
</reference>
<dbReference type="NCBIfam" id="NF005919">
    <property type="entry name" value="PRK07920.1"/>
    <property type="match status" value="1"/>
</dbReference>
<keyword evidence="5" id="KW-0472">Membrane</keyword>
<dbReference type="PANTHER" id="PTHR30606:SF10">
    <property type="entry name" value="PHOSPHATIDYLINOSITOL MANNOSIDE ACYLTRANSFERASE"/>
    <property type="match status" value="1"/>
</dbReference>
<comment type="subcellular location">
    <subcellularLocation>
        <location evidence="1">Cell inner membrane</location>
    </subcellularLocation>
</comment>
<evidence type="ECO:0000256" key="5">
    <source>
        <dbReference type="ARBA" id="ARBA00023136"/>
    </source>
</evidence>
<evidence type="ECO:0000256" key="4">
    <source>
        <dbReference type="ARBA" id="ARBA00022679"/>
    </source>
</evidence>
<evidence type="ECO:0000256" key="3">
    <source>
        <dbReference type="ARBA" id="ARBA00022519"/>
    </source>
</evidence>
<evidence type="ECO:0000256" key="2">
    <source>
        <dbReference type="ARBA" id="ARBA00022475"/>
    </source>
</evidence>
<keyword evidence="2" id="KW-1003">Cell membrane</keyword>
<evidence type="ECO:0000256" key="6">
    <source>
        <dbReference type="ARBA" id="ARBA00023315"/>
    </source>
</evidence>
<dbReference type="EMBL" id="CP159218">
    <property type="protein sequence ID" value="XCG62315.1"/>
    <property type="molecule type" value="Genomic_DNA"/>
</dbReference>
<dbReference type="Pfam" id="PF03279">
    <property type="entry name" value="Lip_A_acyltrans"/>
    <property type="match status" value="1"/>
</dbReference>
<evidence type="ECO:0000313" key="7">
    <source>
        <dbReference type="EMBL" id="XCG62315.1"/>
    </source>
</evidence>
<gene>
    <name evidence="7" type="ORF">ABLG96_13710</name>
</gene>
<dbReference type="RefSeq" id="WP_353647930.1">
    <property type="nucleotide sequence ID" value="NZ_CP159218.1"/>
</dbReference>
<accession>A0AAU8DLE9</accession>
<dbReference type="PANTHER" id="PTHR30606">
    <property type="entry name" value="LIPID A BIOSYNTHESIS LAUROYL ACYLTRANSFERASE"/>
    <property type="match status" value="1"/>
</dbReference>
<keyword evidence="6 7" id="KW-0012">Acyltransferase</keyword>
<keyword evidence="3" id="KW-0997">Cell inner membrane</keyword>
<keyword evidence="4" id="KW-0808">Transferase</keyword>
<protein>
    <submittedName>
        <fullName evidence="7">Phosphatidylinositol mannoside acyltransferase</fullName>
    </submittedName>
</protein>
<dbReference type="GO" id="GO:0016746">
    <property type="term" value="F:acyltransferase activity"/>
    <property type="evidence" value="ECO:0007669"/>
    <property type="project" value="UniProtKB-KW"/>
</dbReference>
<dbReference type="InterPro" id="IPR004960">
    <property type="entry name" value="LipA_acyltrans"/>
</dbReference>
<dbReference type="GO" id="GO:0005886">
    <property type="term" value="C:plasma membrane"/>
    <property type="evidence" value="ECO:0007669"/>
    <property type="project" value="UniProtKB-SubCell"/>
</dbReference>
<sequence length="313" mass="34117">MQRSDLIGRGTELGWHAAQRLPEPVADALFRAAADRMLHRAGPSIRQLARNLGRVLAFRAPLDRDEFDRLLRDAVRSYARYWKETVRLAAMDVEAVTDAAIAGAEGLHHISAALDTGRGVVLALPHTGNWDVSGLIGTRMFGGLTTVAERVKPESLFRRFLEHRSSIGMEVLPLTGGDVPVTTVLTQRLRAGRLVCLPADRDLSGSGIEVDFFGGRATMPPGPAMLAARTGADLCTAEVNFGPPGTRGTWRNVVSPPIPLHGTRLRQTVTDATQQIAHAFERDIARVPADWHMMQPLWLDDPAHRGRRGTGTA</sequence>
<dbReference type="GO" id="GO:0009247">
    <property type="term" value="P:glycolipid biosynthetic process"/>
    <property type="evidence" value="ECO:0007669"/>
    <property type="project" value="UniProtKB-ARBA"/>
</dbReference>
<name>A0AAU8DLE9_9ACTN</name>
<dbReference type="AlphaFoldDB" id="A0AAU8DLE9"/>
<evidence type="ECO:0000256" key="1">
    <source>
        <dbReference type="ARBA" id="ARBA00004533"/>
    </source>
</evidence>
<dbReference type="CDD" id="cd07984">
    <property type="entry name" value="LPLAT_LABLAT-like"/>
    <property type="match status" value="1"/>
</dbReference>